<dbReference type="EMBL" id="CP006585">
    <property type="protein sequence ID" value="AGW12663.1"/>
    <property type="molecule type" value="Genomic_DNA"/>
</dbReference>
<keyword evidence="3" id="KW-1185">Reference proteome</keyword>
<dbReference type="PATRIC" id="fig|1121448.10.peg.768"/>
<dbReference type="Proteomes" id="UP000016587">
    <property type="component" value="Chromosome"/>
</dbReference>
<accession>T2G8Q8</accession>
<proteinExistence type="predicted"/>
<gene>
    <name evidence="2" type="ORF">DGI_0764</name>
</gene>
<organism evidence="2 3">
    <name type="scientific">Megalodesulfovibrio gigas (strain ATCC 19364 / DSM 1382 / NCIMB 9332 / VKM B-1759)</name>
    <name type="common">Desulfovibrio gigas</name>
    <dbReference type="NCBI Taxonomy" id="1121448"/>
    <lineage>
        <taxon>Bacteria</taxon>
        <taxon>Pseudomonadati</taxon>
        <taxon>Thermodesulfobacteriota</taxon>
        <taxon>Desulfovibrionia</taxon>
        <taxon>Desulfovibrionales</taxon>
        <taxon>Desulfovibrionaceae</taxon>
        <taxon>Megalodesulfovibrio</taxon>
    </lineage>
</organism>
<dbReference type="OrthoDB" id="5461283at2"/>
<name>T2G8Q8_MEGG1</name>
<keyword evidence="1" id="KW-0732">Signal</keyword>
<dbReference type="RefSeq" id="WP_021759348.1">
    <property type="nucleotide sequence ID" value="NC_022444.1"/>
</dbReference>
<reference evidence="2 3" key="1">
    <citation type="journal article" date="2013" name="J. Bacteriol.">
        <title>Roles of HynAB and Ech, the only two hydrogenases found in the model sulfate reducer Desulfovibrio gigas.</title>
        <authorList>
            <person name="Morais-Silva F.O."/>
            <person name="Santos C.I."/>
            <person name="Rodrigues R."/>
            <person name="Pereira I.A."/>
            <person name="Rodrigues-Pousada C."/>
        </authorList>
    </citation>
    <scope>NUCLEOTIDE SEQUENCE [LARGE SCALE GENOMIC DNA]</scope>
    <source>
        <strain evidence="3">ATCC 19364 / DSM 1382 / NCIMB 9332 / VKM B-1759</strain>
    </source>
</reference>
<dbReference type="eggNOG" id="ENOG5032ST0">
    <property type="taxonomic scope" value="Bacteria"/>
</dbReference>
<evidence type="ECO:0000256" key="1">
    <source>
        <dbReference type="SAM" id="SignalP"/>
    </source>
</evidence>
<dbReference type="HOGENOM" id="CLU_139214_0_0_7"/>
<evidence type="ECO:0000313" key="3">
    <source>
        <dbReference type="Proteomes" id="UP000016587"/>
    </source>
</evidence>
<dbReference type="AlphaFoldDB" id="T2G8Q8"/>
<dbReference type="KEGG" id="dgg:DGI_0764"/>
<evidence type="ECO:0000313" key="2">
    <source>
        <dbReference type="EMBL" id="AGW12663.1"/>
    </source>
</evidence>
<feature type="signal peptide" evidence="1">
    <location>
        <begin position="1"/>
        <end position="26"/>
    </location>
</feature>
<sequence>MKGALWLRGAVLAAMMVLMCAGAALAKQVIVMNGTTFEIHALALSPSESNDWGDDLLGNDILSPGEGLRINISGSANNWDLAAEDGEGTVVEFKNLDLRQVGTVTLHSDGTATLE</sequence>
<reference evidence="3" key="2">
    <citation type="submission" date="2013-07" db="EMBL/GenBank/DDBJ databases">
        <authorList>
            <person name="Morais-Silva F.O."/>
            <person name="Rezende A.M."/>
            <person name="Pimentel C."/>
            <person name="Resende D.M."/>
            <person name="Santos C.I."/>
            <person name="Clemente C."/>
            <person name="de Oliveira L.M."/>
            <person name="da Silva S.M."/>
            <person name="Costa D.A."/>
            <person name="Varela-Raposo A."/>
            <person name="Horacio E.C.A."/>
            <person name="Matos M."/>
            <person name="Flores O."/>
            <person name="Ruiz J.C."/>
            <person name="Rodrigues-Pousada C."/>
        </authorList>
    </citation>
    <scope>NUCLEOTIDE SEQUENCE [LARGE SCALE GENOMIC DNA]</scope>
    <source>
        <strain evidence="3">ATCC 19364 / DSM 1382 / NCIMB 9332 / VKM B-1759</strain>
    </source>
</reference>
<feature type="chain" id="PRO_5004599690" evidence="1">
    <location>
        <begin position="27"/>
        <end position="115"/>
    </location>
</feature>
<protein>
    <submittedName>
        <fullName evidence="2">Uncharacterized protein</fullName>
    </submittedName>
</protein>